<evidence type="ECO:0000313" key="2">
    <source>
        <dbReference type="Proteomes" id="UP001317322"/>
    </source>
</evidence>
<dbReference type="Proteomes" id="UP001317322">
    <property type="component" value="Chromosome"/>
</dbReference>
<keyword evidence="2" id="KW-1185">Reference proteome</keyword>
<protein>
    <recommendedName>
        <fullName evidence="3">DUF3800 domain-containing protein</fullName>
    </recommendedName>
</protein>
<organism evidence="1 2">
    <name type="scientific">Cellulomonas wangsupingiae</name>
    <dbReference type="NCBI Taxonomy" id="2968085"/>
    <lineage>
        <taxon>Bacteria</taxon>
        <taxon>Bacillati</taxon>
        <taxon>Actinomycetota</taxon>
        <taxon>Actinomycetes</taxon>
        <taxon>Micrococcales</taxon>
        <taxon>Cellulomonadaceae</taxon>
        <taxon>Cellulomonas</taxon>
    </lineage>
</organism>
<dbReference type="EMBL" id="CP101989">
    <property type="protein sequence ID" value="UUI65461.1"/>
    <property type="molecule type" value="Genomic_DNA"/>
</dbReference>
<evidence type="ECO:0000313" key="1">
    <source>
        <dbReference type="EMBL" id="UUI65461.1"/>
    </source>
</evidence>
<gene>
    <name evidence="1" type="ORF">NP075_01590</name>
</gene>
<evidence type="ECO:0008006" key="3">
    <source>
        <dbReference type="Google" id="ProtNLM"/>
    </source>
</evidence>
<reference evidence="1 2" key="1">
    <citation type="submission" date="2022-07" db="EMBL/GenBank/DDBJ databases">
        <title>Novel species in genus cellulomonas.</title>
        <authorList>
            <person name="Ye L."/>
        </authorList>
    </citation>
    <scope>NUCLEOTIDE SEQUENCE [LARGE SCALE GENOMIC DNA]</scope>
    <source>
        <strain evidence="2">zg-Y908</strain>
    </source>
</reference>
<dbReference type="RefSeq" id="WP_227564744.1">
    <property type="nucleotide sequence ID" value="NZ_CP101989.1"/>
</dbReference>
<name>A0ABY5K4R3_9CELL</name>
<proteinExistence type="predicted"/>
<sequence length="174" mass="19577">MQTQVYVDETKAKGYVVAAAVVAAGDIDAVRRSLRGLLPRGQRRLHMVSESDPLRRKILAALTDEPVQVDLYVARAAHRTNIERRHACLERLVADIAADCTLLTLESDETQDRRDRQDLALLTRRAGCHGLRYQHQSPYAEPLLWVPDAVGWAHARGREWTRLAAPVIRRVVSA</sequence>
<accession>A0ABY5K4R3</accession>